<proteinExistence type="predicted"/>
<dbReference type="RefSeq" id="WP_112768606.1">
    <property type="nucleotide sequence ID" value="NZ_CP063191.1"/>
</dbReference>
<dbReference type="OrthoDB" id="3383452at2"/>
<dbReference type="Pfam" id="PF13730">
    <property type="entry name" value="HTH_36"/>
    <property type="match status" value="1"/>
</dbReference>
<protein>
    <recommendedName>
        <fullName evidence="4">Helix-turn-helix domain-containing protein</fullName>
    </recommendedName>
</protein>
<evidence type="ECO:0008006" key="4">
    <source>
        <dbReference type="Google" id="ProtNLM"/>
    </source>
</evidence>
<gene>
    <name evidence="2" type="ORF">CWC39_00695</name>
</gene>
<dbReference type="Proteomes" id="UP000251047">
    <property type="component" value="Unassembled WGS sequence"/>
</dbReference>
<dbReference type="Gene3D" id="1.10.10.10">
    <property type="entry name" value="Winged helix-like DNA-binding domain superfamily/Winged helix DNA-binding domain"/>
    <property type="match status" value="1"/>
</dbReference>
<evidence type="ECO:0000313" key="3">
    <source>
        <dbReference type="Proteomes" id="UP000251047"/>
    </source>
</evidence>
<dbReference type="AlphaFoldDB" id="A0A364VE21"/>
<sequence>MSLRAMLWALDEAPVDSQGQLVTLIALADHASDNGTGAWPSQASIAERARCSPRTVRRYLNELEQSGLIRRGDQQHVAHLRKDVRPVVWDLCLEARKGRADNLTGRSFGAERADNSCTTGGHFVHDGRSSRALPPDTGVLQTIHNPPEPSRNHPEPHSGGFDEFWRVYPRRTGKKKAREAWDKAVTDTDPSVIIDGARRYAQHIEAEQTEQRFIKWPQGWLNDKRWEDDLVPSKPAPQSKADAWLALADGNCQAEFVDGEVVEVE</sequence>
<evidence type="ECO:0000313" key="2">
    <source>
        <dbReference type="EMBL" id="RAV34890.1"/>
    </source>
</evidence>
<comment type="caution">
    <text evidence="2">The sequence shown here is derived from an EMBL/GenBank/DDBJ whole genome shotgun (WGS) entry which is preliminary data.</text>
</comment>
<evidence type="ECO:0000256" key="1">
    <source>
        <dbReference type="SAM" id="MobiDB-lite"/>
    </source>
</evidence>
<reference evidence="2 3" key="1">
    <citation type="journal article" date="2018" name="Syst. Appl. Microbiol.">
        <title>Corynebacterium heidelbergense sp. nov., isolated from the preen glands of Egyptian geese (Alopochen aegyptiacus).</title>
        <authorList>
            <person name="Braun M.S."/>
            <person name="Wang E."/>
            <person name="Zimmermann S."/>
            <person name="Wink M."/>
        </authorList>
    </citation>
    <scope>NUCLEOTIDE SEQUENCE [LARGE SCALE GENOMIC DNA]</scope>
    <source>
        <strain evidence="2 3">DSM 104638</strain>
    </source>
</reference>
<dbReference type="InterPro" id="IPR036388">
    <property type="entry name" value="WH-like_DNA-bd_sf"/>
</dbReference>
<dbReference type="SUPFAM" id="SSF46785">
    <property type="entry name" value="Winged helix' DNA-binding domain"/>
    <property type="match status" value="1"/>
</dbReference>
<dbReference type="InterPro" id="IPR036390">
    <property type="entry name" value="WH_DNA-bd_sf"/>
</dbReference>
<accession>A0A364VE21</accession>
<organism evidence="2 3">
    <name type="scientific">Corynebacterium heidelbergense</name>
    <dbReference type="NCBI Taxonomy" id="2055947"/>
    <lineage>
        <taxon>Bacteria</taxon>
        <taxon>Bacillati</taxon>
        <taxon>Actinomycetota</taxon>
        <taxon>Actinomycetes</taxon>
        <taxon>Mycobacteriales</taxon>
        <taxon>Corynebacteriaceae</taxon>
        <taxon>Corynebacterium</taxon>
    </lineage>
</organism>
<feature type="region of interest" description="Disordered" evidence="1">
    <location>
        <begin position="115"/>
        <end position="163"/>
    </location>
</feature>
<name>A0A364VE21_9CORY</name>
<dbReference type="EMBL" id="PHQP01000003">
    <property type="protein sequence ID" value="RAV34890.1"/>
    <property type="molecule type" value="Genomic_DNA"/>
</dbReference>